<evidence type="ECO:0000313" key="18">
    <source>
        <dbReference type="EMBL" id="MEI5985191.1"/>
    </source>
</evidence>
<keyword evidence="13" id="KW-0998">Cell outer membrane</keyword>
<evidence type="ECO:0000313" key="19">
    <source>
        <dbReference type="Proteomes" id="UP001363035"/>
    </source>
</evidence>
<evidence type="ECO:0000256" key="9">
    <source>
        <dbReference type="ARBA" id="ARBA00023065"/>
    </source>
</evidence>
<dbReference type="InterPro" id="IPR003715">
    <property type="entry name" value="Poly_export_N"/>
</dbReference>
<dbReference type="RefSeq" id="WP_134776386.1">
    <property type="nucleotide sequence ID" value="NZ_JAYLLN010000021.1"/>
</dbReference>
<name>A0ABU8I6V3_9SPHI</name>
<keyword evidence="14" id="KW-0449">Lipoprotein</keyword>
<evidence type="ECO:0000256" key="7">
    <source>
        <dbReference type="ARBA" id="ARBA00022729"/>
    </source>
</evidence>
<evidence type="ECO:0000256" key="8">
    <source>
        <dbReference type="ARBA" id="ARBA00023047"/>
    </source>
</evidence>
<keyword evidence="6 15" id="KW-0812">Transmembrane</keyword>
<evidence type="ECO:0000256" key="12">
    <source>
        <dbReference type="ARBA" id="ARBA00023139"/>
    </source>
</evidence>
<dbReference type="Pfam" id="PF22461">
    <property type="entry name" value="SLBB_2"/>
    <property type="match status" value="1"/>
</dbReference>
<organism evidence="18 19">
    <name type="scientific">Sphingobacterium tenebrionis</name>
    <dbReference type="NCBI Taxonomy" id="3111775"/>
    <lineage>
        <taxon>Bacteria</taxon>
        <taxon>Pseudomonadati</taxon>
        <taxon>Bacteroidota</taxon>
        <taxon>Sphingobacteriia</taxon>
        <taxon>Sphingobacteriales</taxon>
        <taxon>Sphingobacteriaceae</taxon>
        <taxon>Sphingobacterium</taxon>
    </lineage>
</organism>
<dbReference type="PANTHER" id="PTHR33619">
    <property type="entry name" value="POLYSACCHARIDE EXPORT PROTEIN GFCE-RELATED"/>
    <property type="match status" value="1"/>
</dbReference>
<evidence type="ECO:0000256" key="1">
    <source>
        <dbReference type="ARBA" id="ARBA00004571"/>
    </source>
</evidence>
<keyword evidence="8" id="KW-0625">Polysaccharide transport</keyword>
<feature type="domain" description="SLBB" evidence="17">
    <location>
        <begin position="147"/>
        <end position="226"/>
    </location>
</feature>
<proteinExistence type="inferred from homology"/>
<comment type="subcellular location">
    <subcellularLocation>
        <location evidence="1">Cell outer membrane</location>
        <topology evidence="1">Multi-pass membrane protein</topology>
    </subcellularLocation>
</comment>
<evidence type="ECO:0000256" key="4">
    <source>
        <dbReference type="ARBA" id="ARBA00022452"/>
    </source>
</evidence>
<feature type="transmembrane region" description="Helical" evidence="15">
    <location>
        <begin position="241"/>
        <end position="261"/>
    </location>
</feature>
<sequence length="263" mass="29186">MKKIIFGISVFTLLLLNSCLVSKKVVFVEDMSPNLQYEMEKIPPLKIQANDRLSIQVGSKNPELAAPFNNESGLYTVDEKGAILSNVVGSDRGYLVDQNGNIEFPILGTLNVEGKSIDEIKNLIKSRLEGDKILNDATVKVELTNLKIIMMGEVGGIGILNVPDGQINLLEAITRSGGLTNNAMTNEVAVIREENGTRKMYLNDIEKVALFESPTFHLKQNDIVYVKPRTAVTTPREDMTWRYIGMFTGLTTLVFTMLAVFKK</sequence>
<evidence type="ECO:0000256" key="5">
    <source>
        <dbReference type="ARBA" id="ARBA00022597"/>
    </source>
</evidence>
<keyword evidence="9" id="KW-0406">Ion transport</keyword>
<dbReference type="Pfam" id="PF02563">
    <property type="entry name" value="Poly_export"/>
    <property type="match status" value="1"/>
</dbReference>
<evidence type="ECO:0000256" key="10">
    <source>
        <dbReference type="ARBA" id="ARBA00023114"/>
    </source>
</evidence>
<reference evidence="18 19" key="1">
    <citation type="submission" date="2024-01" db="EMBL/GenBank/DDBJ databases">
        <title>Sphingobacterium tenebrionis sp. nov., a novel endophyte isolated from tenebrio molitor intestines.</title>
        <authorList>
            <person name="Zhang C."/>
        </authorList>
    </citation>
    <scope>NUCLEOTIDE SEQUENCE [LARGE SCALE GENOMIC DNA]</scope>
    <source>
        <strain evidence="18 19">PU5-4</strain>
    </source>
</reference>
<evidence type="ECO:0000256" key="3">
    <source>
        <dbReference type="ARBA" id="ARBA00022448"/>
    </source>
</evidence>
<feature type="domain" description="Polysaccharide export protein N-terminal" evidence="16">
    <location>
        <begin position="44"/>
        <end position="143"/>
    </location>
</feature>
<keyword evidence="15" id="KW-1133">Transmembrane helix</keyword>
<keyword evidence="11 15" id="KW-0472">Membrane</keyword>
<dbReference type="InterPro" id="IPR049712">
    <property type="entry name" value="Poly_export"/>
</dbReference>
<keyword evidence="12" id="KW-0564">Palmitate</keyword>
<evidence type="ECO:0000259" key="16">
    <source>
        <dbReference type="Pfam" id="PF02563"/>
    </source>
</evidence>
<protein>
    <submittedName>
        <fullName evidence="18">Polysaccharide biosynthesis/export family protein</fullName>
    </submittedName>
</protein>
<keyword evidence="10" id="KW-0626">Porin</keyword>
<keyword evidence="5" id="KW-0762">Sugar transport</keyword>
<comment type="similarity">
    <text evidence="2">Belongs to the BexD/CtrA/VexA family.</text>
</comment>
<keyword evidence="19" id="KW-1185">Reference proteome</keyword>
<evidence type="ECO:0000256" key="14">
    <source>
        <dbReference type="ARBA" id="ARBA00023288"/>
    </source>
</evidence>
<evidence type="ECO:0000256" key="15">
    <source>
        <dbReference type="SAM" id="Phobius"/>
    </source>
</evidence>
<dbReference type="Gene3D" id="3.30.1950.10">
    <property type="entry name" value="wza like domain"/>
    <property type="match status" value="1"/>
</dbReference>
<dbReference type="InterPro" id="IPR054765">
    <property type="entry name" value="SLBB_dom"/>
</dbReference>
<evidence type="ECO:0000256" key="6">
    <source>
        <dbReference type="ARBA" id="ARBA00022692"/>
    </source>
</evidence>
<keyword evidence="4" id="KW-1134">Transmembrane beta strand</keyword>
<dbReference type="PANTHER" id="PTHR33619:SF3">
    <property type="entry name" value="POLYSACCHARIDE EXPORT PROTEIN GFCE-RELATED"/>
    <property type="match status" value="1"/>
</dbReference>
<evidence type="ECO:0000256" key="13">
    <source>
        <dbReference type="ARBA" id="ARBA00023237"/>
    </source>
</evidence>
<evidence type="ECO:0000256" key="11">
    <source>
        <dbReference type="ARBA" id="ARBA00023136"/>
    </source>
</evidence>
<comment type="caution">
    <text evidence="18">The sequence shown here is derived from an EMBL/GenBank/DDBJ whole genome shotgun (WGS) entry which is preliminary data.</text>
</comment>
<gene>
    <name evidence="18" type="ORF">VJ786_09775</name>
</gene>
<accession>A0ABU8I6V3</accession>
<evidence type="ECO:0000256" key="2">
    <source>
        <dbReference type="ARBA" id="ARBA00009450"/>
    </source>
</evidence>
<dbReference type="Gene3D" id="3.10.560.10">
    <property type="entry name" value="Outer membrane lipoprotein wza domain like"/>
    <property type="match status" value="1"/>
</dbReference>
<evidence type="ECO:0000259" key="17">
    <source>
        <dbReference type="Pfam" id="PF22461"/>
    </source>
</evidence>
<keyword evidence="3" id="KW-0813">Transport</keyword>
<dbReference type="EMBL" id="JAYLLN010000021">
    <property type="protein sequence ID" value="MEI5985191.1"/>
    <property type="molecule type" value="Genomic_DNA"/>
</dbReference>
<dbReference type="Proteomes" id="UP001363035">
    <property type="component" value="Unassembled WGS sequence"/>
</dbReference>
<keyword evidence="7" id="KW-0732">Signal</keyword>